<keyword evidence="6" id="KW-0285">Flavoprotein</keyword>
<keyword evidence="8" id="KW-0521">NADP</keyword>
<dbReference type="InterPro" id="IPR025700">
    <property type="entry name" value="Lys/Orn_oxygenase"/>
</dbReference>
<evidence type="ECO:0000256" key="7">
    <source>
        <dbReference type="ARBA" id="ARBA00022827"/>
    </source>
</evidence>
<comment type="catalytic activity">
    <reaction evidence="15">
        <text>L-lysine + NADPH + O2 = N(6)-hydroxy-L-lysine + NADP(+) + H2O</text>
        <dbReference type="Rhea" id="RHEA:23228"/>
        <dbReference type="ChEBI" id="CHEBI:15377"/>
        <dbReference type="ChEBI" id="CHEBI:15379"/>
        <dbReference type="ChEBI" id="CHEBI:32551"/>
        <dbReference type="ChEBI" id="CHEBI:57783"/>
        <dbReference type="ChEBI" id="CHEBI:57820"/>
        <dbReference type="ChEBI" id="CHEBI:58349"/>
        <dbReference type="EC" id="1.14.13.59"/>
    </reaction>
</comment>
<dbReference type="Proteomes" id="UP000218505">
    <property type="component" value="Chromosome"/>
</dbReference>
<dbReference type="PANTHER" id="PTHR42802">
    <property type="entry name" value="MONOOXYGENASE"/>
    <property type="match status" value="1"/>
</dbReference>
<keyword evidence="7" id="KW-0274">FAD</keyword>
<evidence type="ECO:0000313" key="17">
    <source>
        <dbReference type="Proteomes" id="UP000218505"/>
    </source>
</evidence>
<dbReference type="Gene3D" id="3.50.50.60">
    <property type="entry name" value="FAD/NAD(P)-binding domain"/>
    <property type="match status" value="1"/>
</dbReference>
<evidence type="ECO:0000256" key="14">
    <source>
        <dbReference type="ARBA" id="ARBA00032738"/>
    </source>
</evidence>
<comment type="pathway">
    <text evidence="2">Siderophore biosynthesis.</text>
</comment>
<reference evidence="16" key="1">
    <citation type="submission" date="2017-09" db="EMBL/GenBank/DDBJ databases">
        <title>Complete Genome Sequence of ansamitocin-producing Bacterium Actinosynnema pretiosum X47.</title>
        <authorList>
            <person name="Cao G."/>
            <person name="Zong G."/>
            <person name="Zhong C."/>
            <person name="Fu J."/>
        </authorList>
    </citation>
    <scope>NUCLEOTIDE SEQUENCE [LARGE SCALE GENOMIC DNA]</scope>
    <source>
        <strain evidence="16">X47</strain>
    </source>
</reference>
<comment type="cofactor">
    <cofactor evidence="1">
        <name>FAD</name>
        <dbReference type="ChEBI" id="CHEBI:57692"/>
    </cofactor>
</comment>
<evidence type="ECO:0000256" key="1">
    <source>
        <dbReference type="ARBA" id="ARBA00001974"/>
    </source>
</evidence>
<evidence type="ECO:0000256" key="2">
    <source>
        <dbReference type="ARBA" id="ARBA00004924"/>
    </source>
</evidence>
<keyword evidence="9" id="KW-0560">Oxidoreductase</keyword>
<protein>
    <recommendedName>
        <fullName evidence="5">L-lysine N6-monooxygenase MbtG</fullName>
        <ecNumber evidence="4">1.14.13.59</ecNumber>
    </recommendedName>
    <alternativeName>
        <fullName evidence="14">Lysine 6-N-hydroxylase</fullName>
    </alternativeName>
    <alternativeName>
        <fullName evidence="13">Lysine N6-hydroxylase</fullName>
    </alternativeName>
    <alternativeName>
        <fullName evidence="11">Lysine-N-oxygenase</fullName>
    </alternativeName>
    <alternativeName>
        <fullName evidence="12">Mycobactin synthase protein G</fullName>
    </alternativeName>
</protein>
<dbReference type="InterPro" id="IPR036188">
    <property type="entry name" value="FAD/NAD-bd_sf"/>
</dbReference>
<name>A0A290Z904_9PSEU</name>
<evidence type="ECO:0000256" key="15">
    <source>
        <dbReference type="ARBA" id="ARBA00048407"/>
    </source>
</evidence>
<evidence type="ECO:0000256" key="10">
    <source>
        <dbReference type="ARBA" id="ARBA00023033"/>
    </source>
</evidence>
<gene>
    <name evidence="16" type="ORF">CNX65_21050</name>
</gene>
<dbReference type="GO" id="GO:0006879">
    <property type="term" value="P:intracellular iron ion homeostasis"/>
    <property type="evidence" value="ECO:0007669"/>
    <property type="project" value="TreeGrafter"/>
</dbReference>
<dbReference type="KEGG" id="apre:CNX65_21050"/>
<evidence type="ECO:0000256" key="5">
    <source>
        <dbReference type="ARBA" id="ARBA00016406"/>
    </source>
</evidence>
<evidence type="ECO:0000256" key="8">
    <source>
        <dbReference type="ARBA" id="ARBA00022857"/>
    </source>
</evidence>
<evidence type="ECO:0000256" key="12">
    <source>
        <dbReference type="ARBA" id="ARBA00031158"/>
    </source>
</evidence>
<proteinExistence type="inferred from homology"/>
<evidence type="ECO:0000256" key="13">
    <source>
        <dbReference type="ARBA" id="ARBA00032493"/>
    </source>
</evidence>
<evidence type="ECO:0000313" key="16">
    <source>
        <dbReference type="EMBL" id="ATE55465.1"/>
    </source>
</evidence>
<dbReference type="SUPFAM" id="SSF51905">
    <property type="entry name" value="FAD/NAD(P)-binding domain"/>
    <property type="match status" value="1"/>
</dbReference>
<evidence type="ECO:0000256" key="9">
    <source>
        <dbReference type="ARBA" id="ARBA00023002"/>
    </source>
</evidence>
<accession>A0A290Z904</accession>
<comment type="similarity">
    <text evidence="3">Belongs to the lysine N(6)-hydroxylase/L-ornithine N(5)-oxygenase family.</text>
</comment>
<evidence type="ECO:0000256" key="11">
    <source>
        <dbReference type="ARBA" id="ARBA00029939"/>
    </source>
</evidence>
<dbReference type="EMBL" id="CP023445">
    <property type="protein sequence ID" value="ATE55465.1"/>
    <property type="molecule type" value="Genomic_DNA"/>
</dbReference>
<keyword evidence="17" id="KW-1185">Reference proteome</keyword>
<dbReference type="RefSeq" id="WP_096495299.1">
    <property type="nucleotide sequence ID" value="NZ_CP023445.1"/>
</dbReference>
<dbReference type="AlphaFoldDB" id="A0A290Z904"/>
<sequence length="451" mass="50317">MPDAAAPPLAAAPDRADPAPRCHDVLGIGFGPANLSLAIAFEEEGHELDARFLEARPGPSWQSAMMLDGSDIQNHPVRDLVSLRNPRSRYSFINYLFENGRLLEHLNVPLEFPLRKDYARYVSWAASHFSSQVDYGTHVTGVAVERDDEDRRVYAVTTSTGQVHRGRSLVIGTGRAPYVPEPFDAVDSPRVFHLTRYLPALERLAELDVAHDGDRSPLSVVVVGGSQSAVELTLDLARRFPRATVTTLVRSLTLRLKDTSPFSEEGYFPGFTDYYYRAPRERKDAIDSYMRLTNYSSADGDVLRELYRLIYEQRLDEDQRVFVSGSRQVRSLEVREDGVHLAVEELNTGEREEHRADFVVLATGFRDLGPGAHQERVPALMREVADGFAFDEHGYLSVGQDYEVRPVEPDTPALFLNGLCESSHGIGDAGSFSLLSLRAKVIADGLRKRLS</sequence>
<dbReference type="Pfam" id="PF13434">
    <property type="entry name" value="Lys_Orn_oxgnase"/>
    <property type="match status" value="1"/>
</dbReference>
<dbReference type="GO" id="GO:0047091">
    <property type="term" value="F:L-lysine 6-monooxygenase (NADPH) activity"/>
    <property type="evidence" value="ECO:0007669"/>
    <property type="project" value="UniProtKB-EC"/>
</dbReference>
<evidence type="ECO:0000256" key="3">
    <source>
        <dbReference type="ARBA" id="ARBA00007588"/>
    </source>
</evidence>
<keyword evidence="10 16" id="KW-0503">Monooxygenase</keyword>
<evidence type="ECO:0000256" key="4">
    <source>
        <dbReference type="ARBA" id="ARBA00013076"/>
    </source>
</evidence>
<dbReference type="PANTHER" id="PTHR42802:SF1">
    <property type="entry name" value="L-ORNITHINE N(5)-MONOOXYGENASE"/>
    <property type="match status" value="1"/>
</dbReference>
<organism evidence="16 17">
    <name type="scientific">Actinosynnema pretiosum</name>
    <dbReference type="NCBI Taxonomy" id="42197"/>
    <lineage>
        <taxon>Bacteria</taxon>
        <taxon>Bacillati</taxon>
        <taxon>Actinomycetota</taxon>
        <taxon>Actinomycetes</taxon>
        <taxon>Pseudonocardiales</taxon>
        <taxon>Pseudonocardiaceae</taxon>
        <taxon>Actinosynnema</taxon>
    </lineage>
</organism>
<evidence type="ECO:0000256" key="6">
    <source>
        <dbReference type="ARBA" id="ARBA00022630"/>
    </source>
</evidence>
<dbReference type="EC" id="1.14.13.59" evidence="4"/>